<dbReference type="CDD" id="cd06815">
    <property type="entry name" value="PLPDE_III_AR_like_1"/>
    <property type="match status" value="1"/>
</dbReference>
<protein>
    <submittedName>
        <fullName evidence="5">Predicted amino acid racemase</fullName>
    </submittedName>
</protein>
<comment type="cofactor">
    <cofactor evidence="1">
        <name>pyridoxal 5'-phosphate</name>
        <dbReference type="ChEBI" id="CHEBI:597326"/>
    </cofactor>
</comment>
<evidence type="ECO:0000313" key="5">
    <source>
        <dbReference type="EMBL" id="SFU64672.1"/>
    </source>
</evidence>
<dbReference type="Proteomes" id="UP000198817">
    <property type="component" value="Unassembled WGS sequence"/>
</dbReference>
<name>A0A1I7HVA9_9FIRM</name>
<keyword evidence="2" id="KW-0663">Pyridoxal phosphate</keyword>
<dbReference type="GeneID" id="78355094"/>
<evidence type="ECO:0000313" key="6">
    <source>
        <dbReference type="Proteomes" id="UP000198817"/>
    </source>
</evidence>
<proteinExistence type="predicted"/>
<feature type="domain" description="Alanine racemase N-terminal" evidence="4">
    <location>
        <begin position="11"/>
        <end position="226"/>
    </location>
</feature>
<keyword evidence="3" id="KW-0413">Isomerase</keyword>
<evidence type="ECO:0000256" key="3">
    <source>
        <dbReference type="ARBA" id="ARBA00023235"/>
    </source>
</evidence>
<dbReference type="GO" id="GO:0005829">
    <property type="term" value="C:cytosol"/>
    <property type="evidence" value="ECO:0007669"/>
    <property type="project" value="TreeGrafter"/>
</dbReference>
<dbReference type="EMBL" id="FPBT01000025">
    <property type="protein sequence ID" value="SFU64672.1"/>
    <property type="molecule type" value="Genomic_DNA"/>
</dbReference>
<dbReference type="OrthoDB" id="504078at2"/>
<evidence type="ECO:0000256" key="1">
    <source>
        <dbReference type="ARBA" id="ARBA00001933"/>
    </source>
</evidence>
<dbReference type="InterPro" id="IPR029066">
    <property type="entry name" value="PLP-binding_barrel"/>
</dbReference>
<dbReference type="AlphaFoldDB" id="A0A1I7HVA9"/>
<dbReference type="SUPFAM" id="SSF51419">
    <property type="entry name" value="PLP-binding barrel"/>
    <property type="match status" value="1"/>
</dbReference>
<evidence type="ECO:0000256" key="2">
    <source>
        <dbReference type="ARBA" id="ARBA00022898"/>
    </source>
</evidence>
<dbReference type="InterPro" id="IPR000821">
    <property type="entry name" value="Ala_racemase"/>
</dbReference>
<dbReference type="PANTHER" id="PTHR30511:SF3">
    <property type="entry name" value="LYSINE RACEMASE"/>
    <property type="match status" value="1"/>
</dbReference>
<gene>
    <name evidence="5" type="ORF">SAMN05216508_1253</name>
</gene>
<organism evidence="5 6">
    <name type="scientific">Eubacterium pyruvativorans</name>
    <dbReference type="NCBI Taxonomy" id="155865"/>
    <lineage>
        <taxon>Bacteria</taxon>
        <taxon>Bacillati</taxon>
        <taxon>Bacillota</taxon>
        <taxon>Clostridia</taxon>
        <taxon>Eubacteriales</taxon>
        <taxon>Eubacteriaceae</taxon>
        <taxon>Eubacterium</taxon>
    </lineage>
</organism>
<dbReference type="GO" id="GO:0008784">
    <property type="term" value="F:alanine racemase activity"/>
    <property type="evidence" value="ECO:0007669"/>
    <property type="project" value="TreeGrafter"/>
</dbReference>
<accession>A0A1I7HVA9</accession>
<sequence length="363" mass="40363">MLYQNYPCLEVNLGYLKENVEVVVKNCGKYGISVAGVMKGPSGIPECSRQFQDGGCRYIASSRIDQLAAAVESGISIPTLLIRIPMLSDVQNVIRYADYSLESEISVLEALNEEAGRQHKTHRVIIMADLGDLREGFWDKDEMVEVCARVENDLAHLELAGVGTNVGCYGSVLATPEKLEELVVIARRVEKRIGRKLEIVSGGASSSYMRVLDGNIPEGITNLRIGEQILLARDLDVFYGYDLRDMHQDVFTLKTELIEVKDKPTHPVGELGVDAFGRKQHYEDRGIRKRALAAIGKVDYGSIEEIFPREPGVEVIGASSDHTILDIQDAKRDLQVGDVLEFDIDYASLVYLSNVRDVRIEFV</sequence>
<dbReference type="GO" id="GO:0030170">
    <property type="term" value="F:pyridoxal phosphate binding"/>
    <property type="evidence" value="ECO:0007669"/>
    <property type="project" value="TreeGrafter"/>
</dbReference>
<dbReference type="RefSeq" id="WP_090164426.1">
    <property type="nucleotide sequence ID" value="NZ_FNBF01000023.1"/>
</dbReference>
<keyword evidence="6" id="KW-1185">Reference proteome</keyword>
<dbReference type="Pfam" id="PF01168">
    <property type="entry name" value="Ala_racemase_N"/>
    <property type="match status" value="1"/>
</dbReference>
<dbReference type="Gene3D" id="3.20.20.10">
    <property type="entry name" value="Alanine racemase"/>
    <property type="match status" value="1"/>
</dbReference>
<reference evidence="5 6" key="1">
    <citation type="submission" date="2016-10" db="EMBL/GenBank/DDBJ databases">
        <authorList>
            <person name="de Groot N.N."/>
        </authorList>
    </citation>
    <scope>NUCLEOTIDE SEQUENCE [LARGE SCALE GENOMIC DNA]</scope>
    <source>
        <strain evidence="5 6">KHGC13</strain>
    </source>
</reference>
<dbReference type="InterPro" id="IPR001608">
    <property type="entry name" value="Ala_racemase_N"/>
</dbReference>
<dbReference type="PANTHER" id="PTHR30511">
    <property type="entry name" value="ALANINE RACEMASE"/>
    <property type="match status" value="1"/>
</dbReference>
<evidence type="ECO:0000259" key="4">
    <source>
        <dbReference type="Pfam" id="PF01168"/>
    </source>
</evidence>
<dbReference type="STRING" id="155865.SAMN05216515_12813"/>